<dbReference type="InterPro" id="IPR001347">
    <property type="entry name" value="SIS_dom"/>
</dbReference>
<dbReference type="InterPro" id="IPR035466">
    <property type="entry name" value="GlmS/AgaS_SIS"/>
</dbReference>
<dbReference type="PANTHER" id="PTHR10937:SF17">
    <property type="entry name" value="GLUCOSAMINE-FRUCTOSE-6-PHOSPHATE AMINOTRANSFERASE"/>
    <property type="match status" value="1"/>
</dbReference>
<accession>A0A3E2WVT8</accession>
<dbReference type="Proteomes" id="UP000261111">
    <property type="component" value="Unassembled WGS sequence"/>
</dbReference>
<dbReference type="GO" id="GO:0004360">
    <property type="term" value="F:glutamine-fructose-6-phosphate transaminase (isomerizing) activity"/>
    <property type="evidence" value="ECO:0007669"/>
    <property type="project" value="TreeGrafter"/>
</dbReference>
<dbReference type="PROSITE" id="PS51464">
    <property type="entry name" value="SIS"/>
    <property type="match status" value="1"/>
</dbReference>
<keyword evidence="1" id="KW-0677">Repeat</keyword>
<dbReference type="Pfam" id="PF01380">
    <property type="entry name" value="SIS"/>
    <property type="match status" value="1"/>
</dbReference>
<dbReference type="GO" id="GO:0097367">
    <property type="term" value="F:carbohydrate derivative binding"/>
    <property type="evidence" value="ECO:0007669"/>
    <property type="project" value="InterPro"/>
</dbReference>
<feature type="domain" description="SIS" evidence="2">
    <location>
        <begin position="35"/>
        <end position="180"/>
    </location>
</feature>
<gene>
    <name evidence="3" type="ORF">DWX41_11430</name>
</gene>
<protein>
    <submittedName>
        <fullName evidence="3">SIS domain-containing protein</fullName>
    </submittedName>
</protein>
<name>A0A3E2WVT8_9FIRM</name>
<dbReference type="GO" id="GO:0006487">
    <property type="term" value="P:protein N-linked glycosylation"/>
    <property type="evidence" value="ECO:0007669"/>
    <property type="project" value="TreeGrafter"/>
</dbReference>
<dbReference type="CDD" id="cd05008">
    <property type="entry name" value="SIS_GlmS_GlmD_1"/>
    <property type="match status" value="1"/>
</dbReference>
<dbReference type="SUPFAM" id="SSF53697">
    <property type="entry name" value="SIS domain"/>
    <property type="match status" value="1"/>
</dbReference>
<evidence type="ECO:0000259" key="2">
    <source>
        <dbReference type="PROSITE" id="PS51464"/>
    </source>
</evidence>
<dbReference type="PANTHER" id="PTHR10937">
    <property type="entry name" value="GLUCOSAMINE--FRUCTOSE-6-PHOSPHATE AMINOTRANSFERASE, ISOMERIZING"/>
    <property type="match status" value="1"/>
</dbReference>
<reference evidence="3 4" key="1">
    <citation type="submission" date="2018-08" db="EMBL/GenBank/DDBJ databases">
        <title>A genome reference for cultivated species of the human gut microbiota.</title>
        <authorList>
            <person name="Zou Y."/>
            <person name="Xue W."/>
            <person name="Luo G."/>
        </authorList>
    </citation>
    <scope>NUCLEOTIDE SEQUENCE [LARGE SCALE GENOMIC DNA]</scope>
    <source>
        <strain evidence="3 4">AF19-21</strain>
    </source>
</reference>
<dbReference type="Gene3D" id="3.40.50.10490">
    <property type="entry name" value="Glucose-6-phosphate isomerase like protein, domain 1"/>
    <property type="match status" value="2"/>
</dbReference>
<proteinExistence type="predicted"/>
<dbReference type="GO" id="GO:0006002">
    <property type="term" value="P:fructose 6-phosphate metabolic process"/>
    <property type="evidence" value="ECO:0007669"/>
    <property type="project" value="TreeGrafter"/>
</dbReference>
<evidence type="ECO:0000313" key="4">
    <source>
        <dbReference type="Proteomes" id="UP000261111"/>
    </source>
</evidence>
<evidence type="ECO:0000313" key="3">
    <source>
        <dbReference type="EMBL" id="RGC31833.1"/>
    </source>
</evidence>
<evidence type="ECO:0000256" key="1">
    <source>
        <dbReference type="ARBA" id="ARBA00022737"/>
    </source>
</evidence>
<comment type="caution">
    <text evidence="3">The sequence shown here is derived from an EMBL/GenBank/DDBJ whole genome shotgun (WGS) entry which is preliminary data.</text>
</comment>
<dbReference type="GO" id="GO:0006047">
    <property type="term" value="P:UDP-N-acetylglucosamine metabolic process"/>
    <property type="evidence" value="ECO:0007669"/>
    <property type="project" value="TreeGrafter"/>
</dbReference>
<sequence length="376" mass="42310">MIGFENSMLRQVLSVPDLLDEVYPEIEPQVRYVLTTPEIYSIKKVVLTSCGDGYAACLAARRAFESFLQIPVEVEDPLTLSRYYQMKWVGESPCDPLVIAVSNSGQAARVIEAVERMRAHRALTIAITSNADSLLAKAAEKVIVPMIPEFEKSPGVRTYAVLQMIVYLLAIRMGEVRLKYTMDQANAYRQELKRLPAEFLNKKEDVCKLALETARAFQEAASAEMIGCGADYGTAWYAHAKMYEAVGLPSVHLDSENWFHVNYFVKDVKRTLTMVFAAKGNEAQSRTRELTERLNQMGREFVLVTNDESLQAEYRFLTPDSGNCLFQPMAAHMVPALIAGYLAAMREEAYSRGFEGIWKEEKGMYSTTVSEKVLLD</sequence>
<dbReference type="EMBL" id="QVIA01000011">
    <property type="protein sequence ID" value="RGC31833.1"/>
    <property type="molecule type" value="Genomic_DNA"/>
</dbReference>
<dbReference type="InterPro" id="IPR046348">
    <property type="entry name" value="SIS_dom_sf"/>
</dbReference>
<organism evidence="3 4">
    <name type="scientific">Hungatella hathewayi</name>
    <dbReference type="NCBI Taxonomy" id="154046"/>
    <lineage>
        <taxon>Bacteria</taxon>
        <taxon>Bacillati</taxon>
        <taxon>Bacillota</taxon>
        <taxon>Clostridia</taxon>
        <taxon>Lachnospirales</taxon>
        <taxon>Lachnospiraceae</taxon>
        <taxon>Hungatella</taxon>
    </lineage>
</organism>
<dbReference type="AlphaFoldDB" id="A0A3E2WVT8"/>